<evidence type="ECO:0000256" key="5">
    <source>
        <dbReference type="ARBA" id="ARBA00023163"/>
    </source>
</evidence>
<keyword evidence="3" id="KW-0547">Nucleotide-binding</keyword>
<reference evidence="6" key="1">
    <citation type="submission" date="2021-04" db="EMBL/GenBank/DDBJ databases">
        <title>Oceanospirillales bacteria with DddD are important DMSP degraders in coastal seawater.</title>
        <authorList>
            <person name="Liu J."/>
        </authorList>
    </citation>
    <scope>NUCLEOTIDE SEQUENCE</scope>
    <source>
        <strain evidence="6">GY6</strain>
    </source>
</reference>
<evidence type="ECO:0000313" key="7">
    <source>
        <dbReference type="Proteomes" id="UP001059950"/>
    </source>
</evidence>
<dbReference type="SUPFAM" id="SSF54913">
    <property type="entry name" value="GlnB-like"/>
    <property type="match status" value="1"/>
</dbReference>
<dbReference type="Proteomes" id="UP001059950">
    <property type="component" value="Chromosome"/>
</dbReference>
<evidence type="ECO:0000313" key="6">
    <source>
        <dbReference type="EMBL" id="UTW01937.1"/>
    </source>
</evidence>
<evidence type="ECO:0000256" key="2">
    <source>
        <dbReference type="ARBA" id="ARBA00022553"/>
    </source>
</evidence>
<keyword evidence="5" id="KW-0804">Transcription</keyword>
<proteinExistence type="predicted"/>
<dbReference type="InterPro" id="IPR015867">
    <property type="entry name" value="N-reg_PII/ATP_PRibTrfase_C"/>
</dbReference>
<keyword evidence="7" id="KW-1185">Reference proteome</keyword>
<dbReference type="PANTHER" id="PTHR30115">
    <property type="entry name" value="NITROGEN REGULATORY PROTEIN P-II"/>
    <property type="match status" value="1"/>
</dbReference>
<dbReference type="Pfam" id="PF00543">
    <property type="entry name" value="P-II"/>
    <property type="match status" value="1"/>
</dbReference>
<accession>A0ABY5GRM7</accession>
<gene>
    <name evidence="6" type="ORF">KDX31_11240</name>
</gene>
<keyword evidence="4" id="KW-0805">Transcription regulation</keyword>
<dbReference type="InterPro" id="IPR002332">
    <property type="entry name" value="N-reg_PII_urydylation_site"/>
</dbReference>
<organism evidence="6 7">
    <name type="scientific">Amphritea atlantica</name>
    <dbReference type="NCBI Taxonomy" id="355243"/>
    <lineage>
        <taxon>Bacteria</taxon>
        <taxon>Pseudomonadati</taxon>
        <taxon>Pseudomonadota</taxon>
        <taxon>Gammaproteobacteria</taxon>
        <taxon>Oceanospirillales</taxon>
        <taxon>Oceanospirillaceae</taxon>
        <taxon>Amphritea</taxon>
    </lineage>
</organism>
<dbReference type="SMART" id="SM00938">
    <property type="entry name" value="P-II"/>
    <property type="match status" value="1"/>
</dbReference>
<dbReference type="PROSITE" id="PS51343">
    <property type="entry name" value="PII_GLNB_DOM"/>
    <property type="match status" value="1"/>
</dbReference>
<evidence type="ECO:0000256" key="4">
    <source>
        <dbReference type="ARBA" id="ARBA00023015"/>
    </source>
</evidence>
<sequence>MKLLTAIIRPNILQEVREPLLAIGVCGLTVTEARGYGRQQGHTELYRGAEYRVSFVPKIKLEIALDDALLDQAVEVISGVAKTGRFGDGKLFIAELDQVLRLRTGESGVFAL</sequence>
<dbReference type="PANTHER" id="PTHR30115:SF11">
    <property type="entry name" value="NITROGEN REGULATORY PROTEIN P-II HOMOLOG"/>
    <property type="match status" value="1"/>
</dbReference>
<evidence type="ECO:0000256" key="3">
    <source>
        <dbReference type="ARBA" id="ARBA00022741"/>
    </source>
</evidence>
<dbReference type="PRINTS" id="PR00340">
    <property type="entry name" value="PIIGLNB"/>
</dbReference>
<dbReference type="Gene3D" id="3.30.70.120">
    <property type="match status" value="1"/>
</dbReference>
<dbReference type="PROSITE" id="PS00496">
    <property type="entry name" value="PII_GLNB_UMP"/>
    <property type="match status" value="1"/>
</dbReference>
<name>A0ABY5GRM7_9GAMM</name>
<dbReference type="EMBL" id="CP073344">
    <property type="protein sequence ID" value="UTW01937.1"/>
    <property type="molecule type" value="Genomic_DNA"/>
</dbReference>
<protein>
    <submittedName>
        <fullName evidence="6">P-II family nitrogen regulator</fullName>
    </submittedName>
</protein>
<dbReference type="InterPro" id="IPR011322">
    <property type="entry name" value="N-reg_PII-like_a/b"/>
</dbReference>
<evidence type="ECO:0000256" key="1">
    <source>
        <dbReference type="ARBA" id="ARBA00011233"/>
    </source>
</evidence>
<comment type="subunit">
    <text evidence="1">Homotrimer.</text>
</comment>
<dbReference type="InterPro" id="IPR002187">
    <property type="entry name" value="N-reg_PII"/>
</dbReference>
<keyword evidence="2" id="KW-0597">Phosphoprotein</keyword>